<dbReference type="InterPro" id="IPR023985">
    <property type="entry name" value="SDR_subfam_1"/>
</dbReference>
<keyword evidence="5" id="KW-1185">Reference proteome</keyword>
<dbReference type="PANTHER" id="PTHR42760">
    <property type="entry name" value="SHORT-CHAIN DEHYDROGENASES/REDUCTASES FAMILY MEMBER"/>
    <property type="match status" value="1"/>
</dbReference>
<dbReference type="Proteomes" id="UP000694287">
    <property type="component" value="Unassembled WGS sequence"/>
</dbReference>
<protein>
    <submittedName>
        <fullName evidence="4">Mycofactocin-coupled SDR family oxidoreductase</fullName>
    </submittedName>
</protein>
<evidence type="ECO:0000313" key="4">
    <source>
        <dbReference type="EMBL" id="MBW0136670.1"/>
    </source>
</evidence>
<gene>
    <name evidence="4" type="ORF">I4I81_20705</name>
</gene>
<comment type="similarity">
    <text evidence="1">Belongs to the short-chain dehydrogenases/reductases (SDR) family.</text>
</comment>
<keyword evidence="2" id="KW-0560">Oxidoreductase</keyword>
<accession>A0ABS6UWM6</accession>
<dbReference type="NCBIfam" id="NF009467">
    <property type="entry name" value="PRK12826.1-3"/>
    <property type="match status" value="1"/>
</dbReference>
<dbReference type="PANTHER" id="PTHR42760:SF133">
    <property type="entry name" value="3-OXOACYL-[ACYL-CARRIER-PROTEIN] REDUCTASE"/>
    <property type="match status" value="1"/>
</dbReference>
<sequence length="298" mass="31480">MLWCQQAVRRGTASRRTGDEGVDVGRLDGKVAFVTGAARGQGRSHAVRMAQEGADIIAVDICDQVGTVPYGMSGEADLAETAKLVEAEDRRIVHRTADVRDAAALVAAVDAGVAELGRLDIVAANAGICSFGGVRDLTAEQWQDMIDINLTGVFNTAKATVEHLIAAGGGAFIATSSVYGLKGNGGVAHYTAAKHGVTGLLRAMTHELAPFHVRVNSIHPTSVNTDMIQNDPMYRLFRPDLESPDAEDAKDGFASLNILPIPWIEPVDISNAIVFLASDEARYVTGVSLPVDAGCMQL</sequence>
<evidence type="ECO:0000256" key="1">
    <source>
        <dbReference type="ARBA" id="ARBA00006484"/>
    </source>
</evidence>
<dbReference type="CDD" id="cd05233">
    <property type="entry name" value="SDR_c"/>
    <property type="match status" value="1"/>
</dbReference>
<comment type="caution">
    <text evidence="4">The sequence shown here is derived from an EMBL/GenBank/DDBJ whole genome shotgun (WGS) entry which is preliminary data.</text>
</comment>
<name>A0ABS6UWM6_9PSEU</name>
<dbReference type="NCBIfam" id="TIGR03971">
    <property type="entry name" value="SDR_subfam_1"/>
    <property type="match status" value="1"/>
</dbReference>
<organism evidence="4 5">
    <name type="scientific">Pseudonocardia abyssalis</name>
    <dbReference type="NCBI Taxonomy" id="2792008"/>
    <lineage>
        <taxon>Bacteria</taxon>
        <taxon>Bacillati</taxon>
        <taxon>Actinomycetota</taxon>
        <taxon>Actinomycetes</taxon>
        <taxon>Pseudonocardiales</taxon>
        <taxon>Pseudonocardiaceae</taxon>
        <taxon>Pseudonocardia</taxon>
    </lineage>
</organism>
<dbReference type="EMBL" id="JADQDK010000001">
    <property type="protein sequence ID" value="MBW0136670.1"/>
    <property type="molecule type" value="Genomic_DNA"/>
</dbReference>
<dbReference type="InterPro" id="IPR002347">
    <property type="entry name" value="SDR_fam"/>
</dbReference>
<keyword evidence="3" id="KW-0520">NAD</keyword>
<proteinExistence type="inferred from homology"/>
<evidence type="ECO:0000256" key="2">
    <source>
        <dbReference type="ARBA" id="ARBA00023002"/>
    </source>
</evidence>
<dbReference type="Pfam" id="PF00106">
    <property type="entry name" value="adh_short"/>
    <property type="match status" value="1"/>
</dbReference>
<evidence type="ECO:0000256" key="3">
    <source>
        <dbReference type="ARBA" id="ARBA00023027"/>
    </source>
</evidence>
<evidence type="ECO:0000313" key="5">
    <source>
        <dbReference type="Proteomes" id="UP000694287"/>
    </source>
</evidence>
<reference evidence="4 5" key="1">
    <citation type="submission" date="2020-11" db="EMBL/GenBank/DDBJ databases">
        <title>Pseudonocardia abyssalis sp. nov. and Pseudonocardia oceani sp. nov., description and phylogenomic analysis of two novel actinomycetes isolated from the deep Southern Ocean.</title>
        <authorList>
            <person name="Parra J."/>
        </authorList>
    </citation>
    <scope>NUCLEOTIDE SEQUENCE [LARGE SCALE GENOMIC DNA]</scope>
    <source>
        <strain evidence="4 5">KRD-168</strain>
    </source>
</reference>